<feature type="non-terminal residue" evidence="1">
    <location>
        <position position="1"/>
    </location>
</feature>
<evidence type="ECO:0000313" key="1">
    <source>
        <dbReference type="EMBL" id="KAG8231445.1"/>
    </source>
</evidence>
<dbReference type="AlphaFoldDB" id="A0A8K0KAN3"/>
<name>A0A8K0KAN3_LADFU</name>
<protein>
    <submittedName>
        <fullName evidence="1">Uncharacterized protein</fullName>
    </submittedName>
</protein>
<keyword evidence="2" id="KW-1185">Reference proteome</keyword>
<organism evidence="1 2">
    <name type="scientific">Ladona fulva</name>
    <name type="common">Scarce chaser dragonfly</name>
    <name type="synonym">Libellula fulva</name>
    <dbReference type="NCBI Taxonomy" id="123851"/>
    <lineage>
        <taxon>Eukaryota</taxon>
        <taxon>Metazoa</taxon>
        <taxon>Ecdysozoa</taxon>
        <taxon>Arthropoda</taxon>
        <taxon>Hexapoda</taxon>
        <taxon>Insecta</taxon>
        <taxon>Pterygota</taxon>
        <taxon>Palaeoptera</taxon>
        <taxon>Odonata</taxon>
        <taxon>Epiprocta</taxon>
        <taxon>Anisoptera</taxon>
        <taxon>Libelluloidea</taxon>
        <taxon>Libellulidae</taxon>
        <taxon>Ladona</taxon>
    </lineage>
</organism>
<accession>A0A8K0KAN3</accession>
<dbReference type="Proteomes" id="UP000792457">
    <property type="component" value="Unassembled WGS sequence"/>
</dbReference>
<evidence type="ECO:0000313" key="2">
    <source>
        <dbReference type="Proteomes" id="UP000792457"/>
    </source>
</evidence>
<reference evidence="1" key="2">
    <citation type="submission" date="2017-10" db="EMBL/GenBank/DDBJ databases">
        <title>Ladona fulva Genome sequencing and assembly.</title>
        <authorList>
            <person name="Murali S."/>
            <person name="Richards S."/>
            <person name="Bandaranaike D."/>
            <person name="Bellair M."/>
            <person name="Blankenburg K."/>
            <person name="Chao H."/>
            <person name="Dinh H."/>
            <person name="Doddapaneni H."/>
            <person name="Dugan-Rocha S."/>
            <person name="Elkadiri S."/>
            <person name="Gnanaolivu R."/>
            <person name="Hernandez B."/>
            <person name="Skinner E."/>
            <person name="Javaid M."/>
            <person name="Lee S."/>
            <person name="Li M."/>
            <person name="Ming W."/>
            <person name="Munidasa M."/>
            <person name="Muniz J."/>
            <person name="Nguyen L."/>
            <person name="Hughes D."/>
            <person name="Osuji N."/>
            <person name="Pu L.-L."/>
            <person name="Puazo M."/>
            <person name="Qu C."/>
            <person name="Quiroz J."/>
            <person name="Raj R."/>
            <person name="Weissenberger G."/>
            <person name="Xin Y."/>
            <person name="Zou X."/>
            <person name="Han Y."/>
            <person name="Worley K."/>
            <person name="Muzny D."/>
            <person name="Gibbs R."/>
        </authorList>
    </citation>
    <scope>NUCLEOTIDE SEQUENCE</scope>
    <source>
        <strain evidence="1">Sampled in the wild</strain>
    </source>
</reference>
<gene>
    <name evidence="1" type="ORF">J437_LFUL000162</name>
</gene>
<comment type="caution">
    <text evidence="1">The sequence shown here is derived from an EMBL/GenBank/DDBJ whole genome shotgun (WGS) entry which is preliminary data.</text>
</comment>
<reference evidence="1" key="1">
    <citation type="submission" date="2013-04" db="EMBL/GenBank/DDBJ databases">
        <authorList>
            <person name="Qu J."/>
            <person name="Murali S.C."/>
            <person name="Bandaranaike D."/>
            <person name="Bellair M."/>
            <person name="Blankenburg K."/>
            <person name="Chao H."/>
            <person name="Dinh H."/>
            <person name="Doddapaneni H."/>
            <person name="Downs B."/>
            <person name="Dugan-Rocha S."/>
            <person name="Elkadiri S."/>
            <person name="Gnanaolivu R.D."/>
            <person name="Hernandez B."/>
            <person name="Javaid M."/>
            <person name="Jayaseelan J.C."/>
            <person name="Lee S."/>
            <person name="Li M."/>
            <person name="Ming W."/>
            <person name="Munidasa M."/>
            <person name="Muniz J."/>
            <person name="Nguyen L."/>
            <person name="Ongeri F."/>
            <person name="Osuji N."/>
            <person name="Pu L.-L."/>
            <person name="Puazo M."/>
            <person name="Qu C."/>
            <person name="Quiroz J."/>
            <person name="Raj R."/>
            <person name="Weissenberger G."/>
            <person name="Xin Y."/>
            <person name="Zou X."/>
            <person name="Han Y."/>
            <person name="Richards S."/>
            <person name="Worley K."/>
            <person name="Muzny D."/>
            <person name="Gibbs R."/>
        </authorList>
    </citation>
    <scope>NUCLEOTIDE SEQUENCE</scope>
    <source>
        <strain evidence="1">Sampled in the wild</strain>
    </source>
</reference>
<dbReference type="OrthoDB" id="6770762at2759"/>
<sequence length="77" mass="8924">MNGEQSSLLFCLRSVTRKCLKTTEAQAYSEKPYEQQGFRSGRSRTDAVFVVRQIEEKSIEYNKPAYTFFIGLEKAFD</sequence>
<proteinExistence type="predicted"/>
<dbReference type="EMBL" id="KZ308556">
    <property type="protein sequence ID" value="KAG8231445.1"/>
    <property type="molecule type" value="Genomic_DNA"/>
</dbReference>